<dbReference type="PATRIC" id="fig|1388761.3.peg.276"/>
<comment type="caution">
    <text evidence="1">The sequence shown here is derived from an EMBL/GenBank/DDBJ whole genome shotgun (WGS) entry which is preliminary data.</text>
</comment>
<organism evidence="1 2">
    <name type="scientific">Caldanaerobacter subterraneus subsp. yonseiensis KB-1</name>
    <dbReference type="NCBI Taxonomy" id="1388761"/>
    <lineage>
        <taxon>Bacteria</taxon>
        <taxon>Bacillati</taxon>
        <taxon>Bacillota</taxon>
        <taxon>Clostridia</taxon>
        <taxon>Thermoanaerobacterales</taxon>
        <taxon>Thermoanaerobacteraceae</taxon>
        <taxon>Caldanaerobacter</taxon>
    </lineage>
</organism>
<name>U5CK58_CALSX</name>
<accession>U5CK58</accession>
<dbReference type="EMBL" id="AXDC01000002">
    <property type="protein sequence ID" value="ERM93315.1"/>
    <property type="molecule type" value="Genomic_DNA"/>
</dbReference>
<gene>
    <name evidence="1" type="ORF">O163_01400</name>
</gene>
<sequence>MNVQRQERRMKKFFIILLLSLAFLLIYAFYPRNGTFNNLILSHYSGISFNKVMIIKYQDFDFKVKTIKNPDKIKEILRYFKNFDLKESNERNYANYDYRTNGYSIYFEGEKDYKIYDLAIAISKDNPHVLEIFPDIINRRLFLYVSHNTYEILNVEVNFEYIEELWKLGE</sequence>
<proteinExistence type="predicted"/>
<protein>
    <submittedName>
        <fullName evidence="1">Uncharacterized protein</fullName>
    </submittedName>
</protein>
<evidence type="ECO:0000313" key="2">
    <source>
        <dbReference type="Proteomes" id="UP000016856"/>
    </source>
</evidence>
<dbReference type="AlphaFoldDB" id="U5CK58"/>
<evidence type="ECO:0000313" key="1">
    <source>
        <dbReference type="EMBL" id="ERM93315.1"/>
    </source>
</evidence>
<reference evidence="1 2" key="1">
    <citation type="journal article" date="2013" name="Genome Announc.">
        <title>Draft Genome Sequence of an Anaerobic and Extremophilic Bacterium, Caldanaerobacter yonseiensis, Isolated from a Geothermal Hot Stream.</title>
        <authorList>
            <person name="Lee S.J."/>
            <person name="Lee Y.J."/>
            <person name="Park G.S."/>
            <person name="Kim B.C."/>
            <person name="Lee S.J."/>
            <person name="Shin J.H."/>
            <person name="Lee D.W."/>
        </authorList>
    </citation>
    <scope>NUCLEOTIDE SEQUENCE [LARGE SCALE GENOMIC DNA]</scope>
    <source>
        <strain evidence="1 2">KB-1</strain>
    </source>
</reference>
<dbReference type="Proteomes" id="UP000016856">
    <property type="component" value="Unassembled WGS sequence"/>
</dbReference>